<organism evidence="3 4">
    <name type="scientific">Pseudomonas putida</name>
    <name type="common">Arthrobacter siderocapsulatus</name>
    <dbReference type="NCBI Taxonomy" id="303"/>
    <lineage>
        <taxon>Bacteria</taxon>
        <taxon>Pseudomonadati</taxon>
        <taxon>Pseudomonadota</taxon>
        <taxon>Gammaproteobacteria</taxon>
        <taxon>Pseudomonadales</taxon>
        <taxon>Pseudomonadaceae</taxon>
        <taxon>Pseudomonas</taxon>
    </lineage>
</organism>
<evidence type="ECO:0000256" key="1">
    <source>
        <dbReference type="SAM" id="MobiDB-lite"/>
    </source>
</evidence>
<evidence type="ECO:0000259" key="2">
    <source>
        <dbReference type="Pfam" id="PF08946"/>
    </source>
</evidence>
<dbReference type="EMBL" id="BSKJ01000004">
    <property type="protein sequence ID" value="GLO35305.1"/>
    <property type="molecule type" value="Genomic_DNA"/>
</dbReference>
<evidence type="ECO:0000313" key="4">
    <source>
        <dbReference type="Proteomes" id="UP001161257"/>
    </source>
</evidence>
<accession>A0AA37RAV7</accession>
<dbReference type="AlphaFoldDB" id="A0AA37RAV7"/>
<proteinExistence type="predicted"/>
<reference evidence="3" key="1">
    <citation type="submission" date="2023-01" db="EMBL/GenBank/DDBJ databases">
        <title>Whole-genome sequence of Pseudomonas putida NBRC 14671.</title>
        <authorList>
            <person name="Morohoshi T."/>
            <person name="Someya N."/>
        </authorList>
    </citation>
    <scope>NUCLEOTIDE SEQUENCE</scope>
    <source>
        <strain evidence="3">NBRC 14671</strain>
    </source>
</reference>
<evidence type="ECO:0000313" key="3">
    <source>
        <dbReference type="EMBL" id="GLO35305.1"/>
    </source>
</evidence>
<dbReference type="RefSeq" id="WP_284353731.1">
    <property type="nucleotide sequence ID" value="NZ_BSKF01000002.1"/>
</dbReference>
<feature type="domain" description="Osmosensory transporter coiled coil" evidence="2">
    <location>
        <begin position="6"/>
        <end position="43"/>
    </location>
</feature>
<comment type="caution">
    <text evidence="3">The sequence shown here is derived from an EMBL/GenBank/DDBJ whole genome shotgun (WGS) entry which is preliminary data.</text>
</comment>
<gene>
    <name evidence="3" type="ORF">PPUN14671_21380</name>
</gene>
<name>A0AA37RAV7_PSEPU</name>
<feature type="region of interest" description="Disordered" evidence="1">
    <location>
        <begin position="1"/>
        <end position="26"/>
    </location>
</feature>
<dbReference type="InterPro" id="IPR015041">
    <property type="entry name" value="Osmo_CC"/>
</dbReference>
<protein>
    <recommendedName>
        <fullName evidence="2">Osmosensory transporter coiled coil domain-containing protein</fullName>
    </recommendedName>
</protein>
<sequence>MALAASEIKDVRKLPQAQHGNSEQKIEGIDAQIVEQKARRKVLA</sequence>
<dbReference type="Pfam" id="PF08946">
    <property type="entry name" value="Osmo_CC"/>
    <property type="match status" value="1"/>
</dbReference>
<dbReference type="Proteomes" id="UP001161257">
    <property type="component" value="Unassembled WGS sequence"/>
</dbReference>